<evidence type="ECO:0000313" key="10">
    <source>
        <dbReference type="Proteomes" id="UP000013776"/>
    </source>
</evidence>
<feature type="transmembrane region" description="Helical" evidence="7">
    <location>
        <begin position="81"/>
        <end position="101"/>
    </location>
</feature>
<evidence type="ECO:0000256" key="2">
    <source>
        <dbReference type="ARBA" id="ARBA00022801"/>
    </source>
</evidence>
<dbReference type="PANTHER" id="PTHR14226">
    <property type="entry name" value="NEUROPATHY TARGET ESTERASE/SWISS CHEESE D.MELANOGASTER"/>
    <property type="match status" value="1"/>
</dbReference>
<feature type="active site" description="Nucleophile" evidence="5">
    <location>
        <position position="289"/>
    </location>
</feature>
<dbReference type="STRING" id="1097556.R4X6F6"/>
<dbReference type="Pfam" id="PF01734">
    <property type="entry name" value="Patatin"/>
    <property type="match status" value="1"/>
</dbReference>
<accession>R4X6F6</accession>
<feature type="compositionally biased region" description="Basic and acidic residues" evidence="6">
    <location>
        <begin position="621"/>
        <end position="634"/>
    </location>
</feature>
<evidence type="ECO:0000256" key="4">
    <source>
        <dbReference type="ARBA" id="ARBA00023098"/>
    </source>
</evidence>
<evidence type="ECO:0000256" key="7">
    <source>
        <dbReference type="SAM" id="Phobius"/>
    </source>
</evidence>
<dbReference type="InterPro" id="IPR002641">
    <property type="entry name" value="PNPLA_dom"/>
</dbReference>
<dbReference type="GO" id="GO:0016042">
    <property type="term" value="P:lipid catabolic process"/>
    <property type="evidence" value="ECO:0007669"/>
    <property type="project" value="UniProtKB-UniRule"/>
</dbReference>
<reference evidence="9 10" key="1">
    <citation type="journal article" date="2013" name="MBio">
        <title>Genome sequencing of the plant pathogen Taphrina deformans, the causal agent of peach leaf curl.</title>
        <authorList>
            <person name="Cisse O.H."/>
            <person name="Almeida J.M.G.C.F."/>
            <person name="Fonseca A."/>
            <person name="Kumar A.A."/>
            <person name="Salojaervi J."/>
            <person name="Overmyer K."/>
            <person name="Hauser P.M."/>
            <person name="Pagni M."/>
        </authorList>
    </citation>
    <scope>NUCLEOTIDE SEQUENCE [LARGE SCALE GENOMIC DNA]</scope>
    <source>
        <strain evidence="10">PYCC 5710 / ATCC 11124 / CBS 356.35 / IMI 108563 / JCM 9778 / NBRC 8474</strain>
    </source>
</reference>
<feature type="short sequence motif" description="GXSXG" evidence="5">
    <location>
        <begin position="287"/>
        <end position="291"/>
    </location>
</feature>
<dbReference type="InterPro" id="IPR021771">
    <property type="entry name" value="Triacylglycerol_lipase_N"/>
</dbReference>
<gene>
    <name evidence="9" type="ORF">TAPDE_000183</name>
</gene>
<sequence>MDVVSNGHDTAPKLDDDSQGEEEIRAFAQAMEAEHNDEPVEFIKALNDWRPIHEHKKKRKRKRRPGHDEHGNSFLYSIFRWPLLATIFAWIVLLGAIYFVLRIYVAMYEHFVLWTGEQGRLRKRLRDVKSYAEFKEAAAALDTYQGHDEWKTEPEFDYYDFKTVRRVARRLKEAREKHNLKEIRHILETCIKSNFGGIESPRLYSMTYYGTKSLLDVYLEEVQQCLKLLIHTKTIPQNEKTLLVKSLSRNYGRTALCLSGGATFAYYHFGVVKALLDASLLPNVITGTSGGGIVASLCCTYTDKELKDILVPELADKITACHEDMITTLKRWYKTGAQFDAVDWARRSKFFTRGSTTFKEAYEKTGRILSISVIPSDVHSPSKLINYLTAPDTVIWSALLASAAVPGILKPVPLMQKDQNGKLSPYNFGNKWKDGSLRSDVPIFALNLYFNVTYTIVSQTNPHVKLWFFSPRGSVGRPTAHRRGQGWRGGFLSSALEQFLKHDLLKWLRVLRDLEILPRPAGQDWSSLFLQKFEGTITIWPKTRFIDFPRILSDPTVEIMDHMLMQGARATYPRLLFIENRLRIERLLEEGRAMSRKDVRQAQTGSGTVMSDSEAAVSKINRVETKRARVERTSSRLGVHTDGQTTSDSEEVLES</sequence>
<feature type="compositionally biased region" description="Polar residues" evidence="6">
    <location>
        <begin position="601"/>
        <end position="611"/>
    </location>
</feature>
<dbReference type="InterPro" id="IPR050301">
    <property type="entry name" value="NTE"/>
</dbReference>
<dbReference type="OrthoDB" id="15478at2759"/>
<dbReference type="Pfam" id="PF11815">
    <property type="entry name" value="DUF3336"/>
    <property type="match status" value="1"/>
</dbReference>
<keyword evidence="2 5" id="KW-0378">Hydrolase</keyword>
<dbReference type="GO" id="GO:0004806">
    <property type="term" value="F:triacylglycerol lipase activity"/>
    <property type="evidence" value="ECO:0007669"/>
    <property type="project" value="InterPro"/>
</dbReference>
<dbReference type="PANTHER" id="PTHR14226:SF66">
    <property type="entry name" value="TRIACYLGLYCEROL LIPASE PTL2"/>
    <property type="match status" value="1"/>
</dbReference>
<keyword evidence="7" id="KW-1133">Transmembrane helix</keyword>
<dbReference type="eggNOG" id="KOG2214">
    <property type="taxonomic scope" value="Eukaryota"/>
</dbReference>
<feature type="domain" description="PNPLA" evidence="8">
    <location>
        <begin position="256"/>
        <end position="447"/>
    </location>
</feature>
<dbReference type="AlphaFoldDB" id="R4X6F6"/>
<evidence type="ECO:0000256" key="1">
    <source>
        <dbReference type="ARBA" id="ARBA00006104"/>
    </source>
</evidence>
<comment type="caution">
    <text evidence="9">The sequence shown here is derived from an EMBL/GenBank/DDBJ whole genome shotgun (WGS) entry which is preliminary data.</text>
</comment>
<evidence type="ECO:0000259" key="8">
    <source>
        <dbReference type="PROSITE" id="PS51635"/>
    </source>
</evidence>
<dbReference type="Proteomes" id="UP000013776">
    <property type="component" value="Unassembled WGS sequence"/>
</dbReference>
<dbReference type="Gene3D" id="3.40.1090.10">
    <property type="entry name" value="Cytosolic phospholipase A2 catalytic domain"/>
    <property type="match status" value="2"/>
</dbReference>
<dbReference type="PROSITE" id="PS51635">
    <property type="entry name" value="PNPLA"/>
    <property type="match status" value="1"/>
</dbReference>
<dbReference type="EMBL" id="CAHR02000004">
    <property type="protein sequence ID" value="CCG80650.1"/>
    <property type="molecule type" value="Genomic_DNA"/>
</dbReference>
<dbReference type="GO" id="GO:0006641">
    <property type="term" value="P:triglyceride metabolic process"/>
    <property type="evidence" value="ECO:0007669"/>
    <property type="project" value="UniProtKB-ARBA"/>
</dbReference>
<evidence type="ECO:0000256" key="6">
    <source>
        <dbReference type="SAM" id="MobiDB-lite"/>
    </source>
</evidence>
<keyword evidence="4 5" id="KW-0443">Lipid metabolism</keyword>
<protein>
    <submittedName>
        <fullName evidence="9">Patatin-like phospholipase domain-containing protein SPAC1786.01c</fullName>
    </submittedName>
</protein>
<name>R4X6F6_TAPDE</name>
<proteinExistence type="inferred from homology"/>
<evidence type="ECO:0000256" key="5">
    <source>
        <dbReference type="PROSITE-ProRule" id="PRU01161"/>
    </source>
</evidence>
<evidence type="ECO:0000313" key="9">
    <source>
        <dbReference type="EMBL" id="CCG80650.1"/>
    </source>
</evidence>
<feature type="region of interest" description="Disordered" evidence="6">
    <location>
        <begin position="598"/>
        <end position="655"/>
    </location>
</feature>
<organism evidence="9 10">
    <name type="scientific">Taphrina deformans (strain PYCC 5710 / ATCC 11124 / CBS 356.35 / IMI 108563 / JCM 9778 / NBRC 8474)</name>
    <name type="common">Peach leaf curl fungus</name>
    <name type="synonym">Lalaria deformans</name>
    <dbReference type="NCBI Taxonomy" id="1097556"/>
    <lineage>
        <taxon>Eukaryota</taxon>
        <taxon>Fungi</taxon>
        <taxon>Dikarya</taxon>
        <taxon>Ascomycota</taxon>
        <taxon>Taphrinomycotina</taxon>
        <taxon>Taphrinomycetes</taxon>
        <taxon>Taphrinales</taxon>
        <taxon>Taphrinaceae</taxon>
        <taxon>Taphrina</taxon>
    </lineage>
</organism>
<keyword evidence="7" id="KW-0472">Membrane</keyword>
<dbReference type="SUPFAM" id="SSF52151">
    <property type="entry name" value="FabD/lysophospholipase-like"/>
    <property type="match status" value="1"/>
</dbReference>
<dbReference type="VEuPathDB" id="FungiDB:TAPDE_000183"/>
<keyword evidence="10" id="KW-1185">Reference proteome</keyword>
<comment type="similarity">
    <text evidence="1">Belongs to the PLPL family.</text>
</comment>
<comment type="caution">
    <text evidence="5">Lacks conserved residue(s) required for the propagation of feature annotation.</text>
</comment>
<dbReference type="InterPro" id="IPR016035">
    <property type="entry name" value="Acyl_Trfase/lysoPLipase"/>
</dbReference>
<dbReference type="CDD" id="cd07232">
    <property type="entry name" value="Pat_PLPL"/>
    <property type="match status" value="1"/>
</dbReference>
<keyword evidence="7" id="KW-0812">Transmembrane</keyword>
<keyword evidence="3 5" id="KW-0442">Lipid degradation</keyword>
<feature type="region of interest" description="Disordered" evidence="6">
    <location>
        <begin position="1"/>
        <end position="20"/>
    </location>
</feature>
<evidence type="ECO:0000256" key="3">
    <source>
        <dbReference type="ARBA" id="ARBA00022963"/>
    </source>
</evidence>
<feature type="active site" description="Proton acceptor" evidence="5">
    <location>
        <position position="434"/>
    </location>
</feature>